<reference evidence="1 2" key="1">
    <citation type="journal article" date="2018" name="Appl. Environ. Microbiol.">
        <title>Antimicrobial susceptibility testing and tentative epidemiological cut-off values of five Bacillus species relevant for use as animal feed additives or for plant protection.</title>
        <authorList>
            <person name="Agerso Y."/>
            <person name="Stuer-Lauridsen B."/>
            <person name="Bjerre K."/>
            <person name="Jensen M.G."/>
            <person name="Johansen E."/>
            <person name="Bennedsen M."/>
            <person name="Brockmann E."/>
            <person name="Nielsen B."/>
        </authorList>
    </citation>
    <scope>NUCLEOTIDE SEQUENCE [LARGE SCALE GENOMIC DNA]</scope>
    <source>
        <strain evidence="1 2">CHCC20162</strain>
    </source>
</reference>
<dbReference type="InterPro" id="IPR014962">
    <property type="entry name" value="YolD"/>
</dbReference>
<sequence length="60" mass="6880">MILKALRKKGVITINYYQNGLLQTCKGRVSNLNLHDQTLSLEDEQHNIFSIRLSGITEIH</sequence>
<organism evidence="1 2">
    <name type="scientific">Priestia megaterium</name>
    <name type="common">Bacillus megaterium</name>
    <dbReference type="NCBI Taxonomy" id="1404"/>
    <lineage>
        <taxon>Bacteria</taxon>
        <taxon>Bacillati</taxon>
        <taxon>Bacillota</taxon>
        <taxon>Bacilli</taxon>
        <taxon>Bacillales</taxon>
        <taxon>Bacillaceae</taxon>
        <taxon>Priestia</taxon>
    </lineage>
</organism>
<accession>A0A3D8WU69</accession>
<gene>
    <name evidence="1" type="ORF">C3744_28900</name>
</gene>
<comment type="caution">
    <text evidence="1">The sequence shown here is derived from an EMBL/GenBank/DDBJ whole genome shotgun (WGS) entry which is preliminary data.</text>
</comment>
<protein>
    <recommendedName>
        <fullName evidence="3">YolD-like family protein</fullName>
    </recommendedName>
</protein>
<name>A0A3D8WU69_PRIMG</name>
<dbReference type="RefSeq" id="WP_116078868.1">
    <property type="nucleotide sequence ID" value="NZ_CP187631.1"/>
</dbReference>
<dbReference type="Proteomes" id="UP000256519">
    <property type="component" value="Unassembled WGS sequence"/>
</dbReference>
<evidence type="ECO:0000313" key="2">
    <source>
        <dbReference type="Proteomes" id="UP000256519"/>
    </source>
</evidence>
<evidence type="ECO:0008006" key="3">
    <source>
        <dbReference type="Google" id="ProtNLM"/>
    </source>
</evidence>
<evidence type="ECO:0000313" key="1">
    <source>
        <dbReference type="EMBL" id="RDZ06444.1"/>
    </source>
</evidence>
<dbReference type="AlphaFoldDB" id="A0A3D8WU69"/>
<dbReference type="EMBL" id="PQWM01000067">
    <property type="protein sequence ID" value="RDZ06444.1"/>
    <property type="molecule type" value="Genomic_DNA"/>
</dbReference>
<proteinExistence type="predicted"/>
<dbReference type="Pfam" id="PF08863">
    <property type="entry name" value="YolD"/>
    <property type="match status" value="1"/>
</dbReference>